<feature type="compositionally biased region" description="Polar residues" evidence="10">
    <location>
        <begin position="71"/>
        <end position="107"/>
    </location>
</feature>
<dbReference type="Pfam" id="PF22191">
    <property type="entry name" value="IBR_1"/>
    <property type="match status" value="1"/>
</dbReference>
<dbReference type="EC" id="2.3.2.31" evidence="2"/>
<keyword evidence="4" id="KW-0479">Metal-binding</keyword>
<feature type="domain" description="RING-type" evidence="12">
    <location>
        <begin position="221"/>
        <end position="272"/>
    </location>
</feature>
<dbReference type="CDD" id="cd20338">
    <property type="entry name" value="BRcat_RBR_RNF19"/>
    <property type="match status" value="1"/>
</dbReference>
<evidence type="ECO:0000313" key="15">
    <source>
        <dbReference type="Proteomes" id="UP000186922"/>
    </source>
</evidence>
<feature type="compositionally biased region" description="Polar residues" evidence="10">
    <location>
        <begin position="159"/>
        <end position="168"/>
    </location>
</feature>
<dbReference type="InterPro" id="IPR001841">
    <property type="entry name" value="Znf_RING"/>
</dbReference>
<dbReference type="SUPFAM" id="SSF57850">
    <property type="entry name" value="RING/U-box"/>
    <property type="match status" value="3"/>
</dbReference>
<keyword evidence="11" id="KW-0472">Membrane</keyword>
<dbReference type="STRING" id="947166.A0A1D1VYE1"/>
<evidence type="ECO:0000256" key="4">
    <source>
        <dbReference type="ARBA" id="ARBA00022723"/>
    </source>
</evidence>
<keyword evidence="7" id="KW-0833">Ubl conjugation pathway</keyword>
<accession>A0A1D1VYE1</accession>
<dbReference type="InterPro" id="IPR013083">
    <property type="entry name" value="Znf_RING/FYVE/PHD"/>
</dbReference>
<dbReference type="Gene3D" id="3.30.40.10">
    <property type="entry name" value="Zinc/RING finger domain, C3HC4 (zinc finger)"/>
    <property type="match status" value="1"/>
</dbReference>
<evidence type="ECO:0000256" key="3">
    <source>
        <dbReference type="ARBA" id="ARBA00022679"/>
    </source>
</evidence>
<sequence>MNKRKTRPSSTTSSSSKKSLTVSTTDNTNFDRKSSKSEILSGGSTSNSVENNLQTQSGDNGPHTPVLNGRTPGTSTLCGLTESGMSESQKNLSQRVLSSQSDNNLRKSVTSVAQSSTTSKERKTRPDRISLRNFISRTFFSPSSSASSLPPSSGSNSSTTKARSNSSQSRKAERKASSVSSRSSPNNLQVLREMPQSTVAIVSFAASLGETSQEEVGSKCCGICYGFFPASEFPVLDKNMRCRHAACRLCYRQYLTVQITESRVDLTCPECDAPLHPNDVQAVLNDPVMLQKYEQFMIRRVLAFDVDTRWCPAPDCGYAVIAAGCAECPRLVCEREECGTAFCYHCAGMWHPVSTCDEARAQRFGLNMATAAAVGAVTFRRVAGNALFSAAPSSLLGKIKPCPRCRALIAKMDDGSCNHMTCTICGADFCWLCMKEISDLHFLSPTGCTFWGKKPWSRKKKLICQIGTLIGAPIGIALVAGVAVPSMIIGIPIWVGRKIHRKLIFSKRYKRNMAVASGVTGAVLIAPAVATLVVGFGVPLMLAYVYGVVPFSLCRNGGTCRNASQSHNSVANSTSNLSTDIDAVIPPGGDDEVSTSGLTHLRHSSMAGDGSSLDIVTQQLHGHGSKSPDEQLMLRMMMVLDENDVVFVNQDTKSVTEVSSARIRHRAEINHNNNQIQDQTASIGEFSMDSCDAHSQKKLIIMDPSGHSSIADGDAVRLTDERDDAVARLRINEEDRPNFDSASTLAFHLSARRQSMSSDSFNYSLADRLTLETTSTDLDYLEATEDDASTKALAGSILGKREVSRKIGAASLEKSPSSHSGAAMGDAESVKSAVEA</sequence>
<dbReference type="PROSITE" id="PS51873">
    <property type="entry name" value="TRIAD"/>
    <property type="match status" value="1"/>
</dbReference>
<evidence type="ECO:0000256" key="5">
    <source>
        <dbReference type="ARBA" id="ARBA00022737"/>
    </source>
</evidence>
<dbReference type="FunFam" id="2.20.25.20:FF:000004">
    <property type="entry name" value="RBR-type E3 ubiquitin transferase"/>
    <property type="match status" value="1"/>
</dbReference>
<dbReference type="Pfam" id="PF01485">
    <property type="entry name" value="IBR"/>
    <property type="match status" value="1"/>
</dbReference>
<feature type="domain" description="RING-type" evidence="13">
    <location>
        <begin position="217"/>
        <end position="452"/>
    </location>
</feature>
<feature type="transmembrane region" description="Helical" evidence="11">
    <location>
        <begin position="515"/>
        <end position="546"/>
    </location>
</feature>
<evidence type="ECO:0000256" key="11">
    <source>
        <dbReference type="SAM" id="Phobius"/>
    </source>
</evidence>
<feature type="compositionally biased region" description="Low complexity" evidence="10">
    <location>
        <begin position="8"/>
        <end position="25"/>
    </location>
</feature>
<reference evidence="14 15" key="1">
    <citation type="journal article" date="2016" name="Nat. Commun.">
        <title>Extremotolerant tardigrade genome and improved radiotolerance of human cultured cells by tardigrade-unique protein.</title>
        <authorList>
            <person name="Hashimoto T."/>
            <person name="Horikawa D.D."/>
            <person name="Saito Y."/>
            <person name="Kuwahara H."/>
            <person name="Kozuka-Hata H."/>
            <person name="Shin-I T."/>
            <person name="Minakuchi Y."/>
            <person name="Ohishi K."/>
            <person name="Motoyama A."/>
            <person name="Aizu T."/>
            <person name="Enomoto A."/>
            <person name="Kondo K."/>
            <person name="Tanaka S."/>
            <person name="Hara Y."/>
            <person name="Koshikawa S."/>
            <person name="Sagara H."/>
            <person name="Miura T."/>
            <person name="Yokobori S."/>
            <person name="Miyagawa K."/>
            <person name="Suzuki Y."/>
            <person name="Kubo T."/>
            <person name="Oyama M."/>
            <person name="Kohara Y."/>
            <person name="Fujiyama A."/>
            <person name="Arakawa K."/>
            <person name="Katayama T."/>
            <person name="Toyoda A."/>
            <person name="Kunieda T."/>
        </authorList>
    </citation>
    <scope>NUCLEOTIDE SEQUENCE [LARGE SCALE GENOMIC DNA]</scope>
    <source>
        <strain evidence="14 15">YOKOZUNA-1</strain>
    </source>
</reference>
<evidence type="ECO:0000259" key="13">
    <source>
        <dbReference type="PROSITE" id="PS51873"/>
    </source>
</evidence>
<evidence type="ECO:0000256" key="8">
    <source>
        <dbReference type="ARBA" id="ARBA00022833"/>
    </source>
</evidence>
<evidence type="ECO:0000256" key="2">
    <source>
        <dbReference type="ARBA" id="ARBA00012251"/>
    </source>
</evidence>
<feature type="transmembrane region" description="Helical" evidence="11">
    <location>
        <begin position="469"/>
        <end position="495"/>
    </location>
</feature>
<evidence type="ECO:0000256" key="9">
    <source>
        <dbReference type="PROSITE-ProRule" id="PRU00175"/>
    </source>
</evidence>
<comment type="catalytic activity">
    <reaction evidence="1">
        <text>[E2 ubiquitin-conjugating enzyme]-S-ubiquitinyl-L-cysteine + [acceptor protein]-L-lysine = [E2 ubiquitin-conjugating enzyme]-L-cysteine + [acceptor protein]-N(6)-ubiquitinyl-L-lysine.</text>
        <dbReference type="EC" id="2.3.2.31"/>
    </reaction>
</comment>
<dbReference type="GO" id="GO:0008270">
    <property type="term" value="F:zinc ion binding"/>
    <property type="evidence" value="ECO:0007669"/>
    <property type="project" value="UniProtKB-KW"/>
</dbReference>
<dbReference type="InterPro" id="IPR002867">
    <property type="entry name" value="IBR_dom"/>
</dbReference>
<evidence type="ECO:0000256" key="7">
    <source>
        <dbReference type="ARBA" id="ARBA00022786"/>
    </source>
</evidence>
<dbReference type="GO" id="GO:0016567">
    <property type="term" value="P:protein ubiquitination"/>
    <property type="evidence" value="ECO:0007669"/>
    <property type="project" value="InterPro"/>
</dbReference>
<dbReference type="InterPro" id="IPR044066">
    <property type="entry name" value="TRIAD_supradom"/>
</dbReference>
<dbReference type="GO" id="GO:0061630">
    <property type="term" value="F:ubiquitin protein ligase activity"/>
    <property type="evidence" value="ECO:0007669"/>
    <property type="project" value="UniProtKB-EC"/>
</dbReference>
<evidence type="ECO:0000313" key="14">
    <source>
        <dbReference type="EMBL" id="GAV06430.1"/>
    </source>
</evidence>
<evidence type="ECO:0000259" key="12">
    <source>
        <dbReference type="PROSITE" id="PS50089"/>
    </source>
</evidence>
<dbReference type="AlphaFoldDB" id="A0A1D1VYE1"/>
<feature type="region of interest" description="Disordered" evidence="10">
    <location>
        <begin position="1"/>
        <end position="129"/>
    </location>
</feature>
<proteinExistence type="predicted"/>
<evidence type="ECO:0000256" key="1">
    <source>
        <dbReference type="ARBA" id="ARBA00001798"/>
    </source>
</evidence>
<comment type="caution">
    <text evidence="14">The sequence shown here is derived from an EMBL/GenBank/DDBJ whole genome shotgun (WGS) entry which is preliminary data.</text>
</comment>
<feature type="compositionally biased region" description="Polar residues" evidence="10">
    <location>
        <begin position="42"/>
        <end position="59"/>
    </location>
</feature>
<feature type="compositionally biased region" description="Basic and acidic residues" evidence="10">
    <location>
        <begin position="119"/>
        <end position="129"/>
    </location>
</feature>
<keyword evidence="3" id="KW-0808">Transferase</keyword>
<dbReference type="SMART" id="SM00647">
    <property type="entry name" value="IBR"/>
    <property type="match status" value="2"/>
</dbReference>
<dbReference type="CDD" id="cd20355">
    <property type="entry name" value="Rcat_RBR_RNF19"/>
    <property type="match status" value="1"/>
</dbReference>
<gene>
    <name evidence="14" type="primary">RvY_16425-1</name>
    <name evidence="14" type="synonym">RvY_16425.1</name>
    <name evidence="14" type="ORF">RvY_16425</name>
</gene>
<keyword evidence="11" id="KW-0812">Transmembrane</keyword>
<dbReference type="EMBL" id="BDGG01000013">
    <property type="protein sequence ID" value="GAV06430.1"/>
    <property type="molecule type" value="Genomic_DNA"/>
</dbReference>
<feature type="compositionally biased region" description="Low complexity" evidence="10">
    <location>
        <begin position="108"/>
        <end position="118"/>
    </location>
</feature>
<keyword evidence="8" id="KW-0862">Zinc</keyword>
<feature type="region of interest" description="Disordered" evidence="10">
    <location>
        <begin position="808"/>
        <end position="836"/>
    </location>
</feature>
<dbReference type="PANTHER" id="PTHR11685">
    <property type="entry name" value="RBR FAMILY RING FINGER AND IBR DOMAIN-CONTAINING"/>
    <property type="match status" value="1"/>
</dbReference>
<keyword evidence="5" id="KW-0677">Repeat</keyword>
<evidence type="ECO:0000256" key="10">
    <source>
        <dbReference type="SAM" id="MobiDB-lite"/>
    </source>
</evidence>
<name>A0A1D1VYE1_RAMVA</name>
<dbReference type="FunFam" id="1.20.120.1750:FF:000017">
    <property type="entry name" value="RBR-type E3 ubiquitin transferase"/>
    <property type="match status" value="1"/>
</dbReference>
<dbReference type="OrthoDB" id="1431934at2759"/>
<keyword evidence="11" id="KW-1133">Transmembrane helix</keyword>
<feature type="compositionally biased region" description="Low complexity" evidence="10">
    <location>
        <begin position="141"/>
        <end position="158"/>
    </location>
</feature>
<keyword evidence="15" id="KW-1185">Reference proteome</keyword>
<dbReference type="Gene3D" id="1.20.120.1750">
    <property type="match status" value="1"/>
</dbReference>
<dbReference type="InterPro" id="IPR031127">
    <property type="entry name" value="E3_UB_ligase_RBR"/>
</dbReference>
<dbReference type="Proteomes" id="UP000186922">
    <property type="component" value="Unassembled WGS sequence"/>
</dbReference>
<dbReference type="PROSITE" id="PS50089">
    <property type="entry name" value="ZF_RING_2"/>
    <property type="match status" value="1"/>
</dbReference>
<evidence type="ECO:0000256" key="6">
    <source>
        <dbReference type="ARBA" id="ARBA00022771"/>
    </source>
</evidence>
<feature type="region of interest" description="Disordered" evidence="10">
    <location>
        <begin position="141"/>
        <end position="189"/>
    </location>
</feature>
<keyword evidence="6 9" id="KW-0863">Zinc-finger</keyword>
<protein>
    <recommendedName>
        <fullName evidence="2">RBR-type E3 ubiquitin transferase</fullName>
        <ecNumber evidence="2">2.3.2.31</ecNumber>
    </recommendedName>
</protein>
<dbReference type="Gene3D" id="2.20.25.20">
    <property type="match status" value="1"/>
</dbReference>
<organism evidence="14 15">
    <name type="scientific">Ramazzottius varieornatus</name>
    <name type="common">Water bear</name>
    <name type="synonym">Tardigrade</name>
    <dbReference type="NCBI Taxonomy" id="947166"/>
    <lineage>
        <taxon>Eukaryota</taxon>
        <taxon>Metazoa</taxon>
        <taxon>Ecdysozoa</taxon>
        <taxon>Tardigrada</taxon>
        <taxon>Eutardigrada</taxon>
        <taxon>Parachela</taxon>
        <taxon>Hypsibioidea</taxon>
        <taxon>Ramazzottiidae</taxon>
        <taxon>Ramazzottius</taxon>
    </lineage>
</organism>